<dbReference type="EMBL" id="DS999644">
    <property type="protein sequence ID" value="EFE77859.2"/>
    <property type="molecule type" value="Genomic_DNA"/>
</dbReference>
<protein>
    <submittedName>
        <fullName evidence="3">Glyoxalase family protein</fullName>
    </submittedName>
</protein>
<name>D6AQV4_STRFL</name>
<dbReference type="InterPro" id="IPR058998">
    <property type="entry name" value="YycE-like_N"/>
</dbReference>
<accession>D6AQV4</accession>
<feature type="domain" description="VOC" evidence="2">
    <location>
        <begin position="72"/>
        <end position="198"/>
    </location>
</feature>
<reference evidence="4" key="2">
    <citation type="submission" date="2008-12" db="EMBL/GenBank/DDBJ databases">
        <title>Annotation of Streptomyces roseosporus strain NRRL 15998.</title>
        <authorList>
            <consortium name="The Broad Institute Genome Sequencing Platform"/>
            <consortium name="Broad Institute Microbial Sequencing Center"/>
            <person name="Fischbach M."/>
            <person name="Ward D."/>
            <person name="Young S."/>
            <person name="Kodira C.D."/>
            <person name="Zeng Q."/>
            <person name="Koehrsen M."/>
            <person name="Godfrey P."/>
            <person name="Alvarado L."/>
            <person name="Berlin A.M."/>
            <person name="Borenstein D."/>
            <person name="Chen Z."/>
            <person name="Engels R."/>
            <person name="Freedman E."/>
            <person name="Gellesch M."/>
            <person name="Goldberg J."/>
            <person name="Griggs A."/>
            <person name="Gujja S."/>
            <person name="Heiman D.I."/>
            <person name="Hepburn T.A."/>
            <person name="Howarth C."/>
            <person name="Jen D."/>
            <person name="Larson L."/>
            <person name="Lewis B."/>
            <person name="Mehta T."/>
            <person name="Park D."/>
            <person name="Pearson M."/>
            <person name="Roberts A."/>
            <person name="Saif S."/>
            <person name="Shea T.D."/>
            <person name="Shenoy N."/>
            <person name="Sisk P."/>
            <person name="Stolte C."/>
            <person name="Sykes S.N."/>
            <person name="Walk T."/>
            <person name="White J."/>
            <person name="Yandava C."/>
            <person name="Straight P."/>
            <person name="Clardy J."/>
            <person name="Hung D."/>
            <person name="Kolter R."/>
            <person name="Mekalanos J."/>
            <person name="Walker S."/>
            <person name="Walsh C.T."/>
            <person name="Wieland B.L.C."/>
            <person name="Ilzarbe M."/>
            <person name="Galagan J."/>
            <person name="Nusbaum C."/>
            <person name="Birren B."/>
        </authorList>
    </citation>
    <scope>NUCLEOTIDE SEQUENCE [LARGE SCALE GENOMIC DNA]</scope>
    <source>
        <strain evidence="4">NRRL 15998</strain>
    </source>
</reference>
<dbReference type="SUPFAM" id="SSF54593">
    <property type="entry name" value="Glyoxalase/Bleomycin resistance protein/Dihydroxybiphenyl dioxygenase"/>
    <property type="match status" value="1"/>
</dbReference>
<proteinExistence type="predicted"/>
<dbReference type="AlphaFoldDB" id="D6AQV4"/>
<sequence>MTHRRVRGGCTPPGDGSARPSARSATTIYGRGRRATARCAGDASLRKVRERAVLHDRWTRTPPGGSPMPADATAHVRIARPSRDLAAAERFWVAGLGLGVQYRHDADGTPGHHSLLMVGWPGAAWHLELVHDPSAPVEPSPTPEDLLVVYLGEEIPDALVERLEQCGGTRVPAHNPYWDTWGVTLRDPDGYLLVLSTRMWS</sequence>
<dbReference type="InterPro" id="IPR029068">
    <property type="entry name" value="Glyas_Bleomycin-R_OHBP_Dase"/>
</dbReference>
<evidence type="ECO:0000313" key="4">
    <source>
        <dbReference type="Proteomes" id="UP000003986"/>
    </source>
</evidence>
<dbReference type="Proteomes" id="UP000003986">
    <property type="component" value="Unassembled WGS sequence"/>
</dbReference>
<reference evidence="4" key="1">
    <citation type="submission" date="2008-10" db="EMBL/GenBank/DDBJ databases">
        <authorList>
            <person name="Molnar K."/>
        </authorList>
    </citation>
    <scope>NUCLEOTIDE SEQUENCE [LARGE SCALE GENOMIC DNA]</scope>
    <source>
        <strain evidence="4">NRRL 15998</strain>
    </source>
</reference>
<dbReference type="InterPro" id="IPR037523">
    <property type="entry name" value="VOC_core"/>
</dbReference>
<evidence type="ECO:0000259" key="2">
    <source>
        <dbReference type="PROSITE" id="PS51819"/>
    </source>
</evidence>
<dbReference type="Pfam" id="PF22658">
    <property type="entry name" value="YycE-like_N"/>
    <property type="match status" value="1"/>
</dbReference>
<feature type="region of interest" description="Disordered" evidence="1">
    <location>
        <begin position="1"/>
        <end position="25"/>
    </location>
</feature>
<evidence type="ECO:0000256" key="1">
    <source>
        <dbReference type="SAM" id="MobiDB-lite"/>
    </source>
</evidence>
<evidence type="ECO:0000313" key="3">
    <source>
        <dbReference type="EMBL" id="EFE77859.2"/>
    </source>
</evidence>
<dbReference type="InterPro" id="IPR058997">
    <property type="entry name" value="YycE-like_C"/>
</dbReference>
<organism evidence="3 4">
    <name type="scientific">Streptomyces filamentosus NRRL 15998</name>
    <dbReference type="NCBI Taxonomy" id="457431"/>
    <lineage>
        <taxon>Bacteria</taxon>
        <taxon>Bacillati</taxon>
        <taxon>Actinomycetota</taxon>
        <taxon>Actinomycetes</taxon>
        <taxon>Kitasatosporales</taxon>
        <taxon>Streptomycetaceae</taxon>
        <taxon>Streptomyces</taxon>
    </lineage>
</organism>
<dbReference type="PROSITE" id="PS51819">
    <property type="entry name" value="VOC"/>
    <property type="match status" value="1"/>
</dbReference>
<gene>
    <name evidence="3" type="ORF">SSGG_05226</name>
</gene>
<dbReference type="Pfam" id="PF22659">
    <property type="entry name" value="YycE-like_C"/>
    <property type="match status" value="1"/>
</dbReference>
<dbReference type="Gene3D" id="3.10.180.10">
    <property type="entry name" value="2,3-Dihydroxybiphenyl 1,2-Dioxygenase, domain 1"/>
    <property type="match status" value="1"/>
</dbReference>